<sequence>MASIGLKKGKYNKIDATTKKYKTLTDSQVPTLPKMVESKFSPEYNSAELYGDDALAESDYSFKKGTLSIVVTDDKDTVCAELLGNDVSEEDEVTSTVNDTAPECGFGHVVPKIIDGVKKWKVEFFPRVKFTKITTDRKTRGESVEFATTNIEATVFPLSEEMNGFSAGTWEKHKTLDTEAAAIQYLDTLLTPATN</sequence>
<organism evidence="1">
    <name type="scientific">Myoviridae sp. ct2Pw37</name>
    <dbReference type="NCBI Taxonomy" id="2825021"/>
    <lineage>
        <taxon>Viruses</taxon>
        <taxon>Duplodnaviria</taxon>
        <taxon>Heunggongvirae</taxon>
        <taxon>Uroviricota</taxon>
        <taxon>Caudoviricetes</taxon>
    </lineage>
</organism>
<evidence type="ECO:0000313" key="1">
    <source>
        <dbReference type="EMBL" id="DAE03777.1"/>
    </source>
</evidence>
<protein>
    <submittedName>
        <fullName evidence="1">Tail tube protein</fullName>
    </submittedName>
</protein>
<proteinExistence type="predicted"/>
<dbReference type="EMBL" id="BK015374">
    <property type="protein sequence ID" value="DAE03777.1"/>
    <property type="molecule type" value="Genomic_DNA"/>
</dbReference>
<reference evidence="1" key="1">
    <citation type="journal article" date="2021" name="Proc. Natl. Acad. Sci. U.S.A.">
        <title>A Catalog of Tens of Thousands of Viruses from Human Metagenomes Reveals Hidden Associations with Chronic Diseases.</title>
        <authorList>
            <person name="Tisza M.J."/>
            <person name="Buck C.B."/>
        </authorList>
    </citation>
    <scope>NUCLEOTIDE SEQUENCE</scope>
    <source>
        <strain evidence="1">Ct2Pw37</strain>
    </source>
</reference>
<name>A0A8S5PBM7_9CAUD</name>
<accession>A0A8S5PBM7</accession>